<dbReference type="SUPFAM" id="SSF50978">
    <property type="entry name" value="WD40 repeat-like"/>
    <property type="match status" value="1"/>
</dbReference>
<proteinExistence type="predicted"/>
<evidence type="ECO:0000256" key="1">
    <source>
        <dbReference type="ARBA" id="ARBA00004123"/>
    </source>
</evidence>
<dbReference type="EMBL" id="MDYX01000024">
    <property type="protein sequence ID" value="KAF9629648.1"/>
    <property type="molecule type" value="Genomic_DNA"/>
</dbReference>
<dbReference type="GO" id="GO:0048188">
    <property type="term" value="C:Set1C/COMPASS complex"/>
    <property type="evidence" value="ECO:0007669"/>
    <property type="project" value="TreeGrafter"/>
</dbReference>
<name>A0A8H7MAK7_9PEZI</name>
<gene>
    <name evidence="6" type="ORF">BFW01_g10851</name>
</gene>
<dbReference type="InterPro" id="IPR036322">
    <property type="entry name" value="WD40_repeat_dom_sf"/>
</dbReference>
<sequence>MNEGQHHVNPLDSSGLPRDALNATSVSTTHCGRWRNSDKLRSSANSKAHDDTLQIYNCKEGKHAKEPKSQKYGVHLARFTHHAQSIIYASTKVDDGIRYLSTHDNSYIRYFKGHTDTATVPGFARRASICTLVKVAELILEGIKQFYIAVGKEDWKLDRLSDHYDTITVTQAVILKVIS</sequence>
<comment type="caution">
    <text evidence="6">The sequence shown here is derived from an EMBL/GenBank/DDBJ whole genome shotgun (WGS) entry which is preliminary data.</text>
</comment>
<evidence type="ECO:0000256" key="4">
    <source>
        <dbReference type="ARBA" id="ARBA00023242"/>
    </source>
</evidence>
<dbReference type="PANTHER" id="PTHR19861">
    <property type="entry name" value="WD40 REPEAT PROTEIN SWD2"/>
    <property type="match status" value="1"/>
</dbReference>
<protein>
    <submittedName>
        <fullName evidence="6">Wd repeat protein</fullName>
    </submittedName>
</protein>
<accession>A0A8H7MAK7</accession>
<dbReference type="Proteomes" id="UP000627934">
    <property type="component" value="Unassembled WGS sequence"/>
</dbReference>
<comment type="subcellular location">
    <subcellularLocation>
        <location evidence="1">Nucleus</location>
    </subcellularLocation>
</comment>
<evidence type="ECO:0000313" key="7">
    <source>
        <dbReference type="Proteomes" id="UP000627934"/>
    </source>
</evidence>
<dbReference type="PANTHER" id="PTHR19861:SF0">
    <property type="entry name" value="WD REPEAT-CONTAINING PROTEIN 82"/>
    <property type="match status" value="1"/>
</dbReference>
<dbReference type="GO" id="GO:0003682">
    <property type="term" value="F:chromatin binding"/>
    <property type="evidence" value="ECO:0007669"/>
    <property type="project" value="TreeGrafter"/>
</dbReference>
<evidence type="ECO:0000256" key="2">
    <source>
        <dbReference type="ARBA" id="ARBA00022574"/>
    </source>
</evidence>
<evidence type="ECO:0000313" key="6">
    <source>
        <dbReference type="EMBL" id="KAF9629648.1"/>
    </source>
</evidence>
<feature type="region of interest" description="Disordered" evidence="5">
    <location>
        <begin position="1"/>
        <end position="20"/>
    </location>
</feature>
<evidence type="ECO:0000256" key="3">
    <source>
        <dbReference type="ARBA" id="ARBA00022737"/>
    </source>
</evidence>
<reference evidence="6" key="1">
    <citation type="submission" date="2016-08" db="EMBL/GenBank/DDBJ databases">
        <authorList>
            <person name="Yan J."/>
        </authorList>
    </citation>
    <scope>NUCLEOTIDE SEQUENCE</scope>
    <source>
        <strain evidence="6">CSS-01s</strain>
    </source>
</reference>
<dbReference type="InterPro" id="IPR037867">
    <property type="entry name" value="Swd2/WDR82"/>
</dbReference>
<reference evidence="6" key="2">
    <citation type="journal article" date="2018" name="DNA Res.">
        <title>Comparative genome and transcriptome analyses reveal adaptations to opportunistic infections in woody plant degrading pathogens of Botryosphaeriaceae.</title>
        <authorList>
            <person name="Yan J.Y."/>
            <person name="Zhao W.S."/>
            <person name="Chen Z."/>
            <person name="Xing Q.K."/>
            <person name="Zhang W."/>
            <person name="Chethana K.W.T."/>
            <person name="Xue M.F."/>
            <person name="Xu J.P."/>
            <person name="Phillips A.J.L."/>
            <person name="Wang Y."/>
            <person name="Liu J.H."/>
            <person name="Liu M."/>
            <person name="Zhou Y."/>
            <person name="Jayawardena R.S."/>
            <person name="Manawasinghe I.S."/>
            <person name="Huang J.B."/>
            <person name="Qiao G.H."/>
            <person name="Fu C.Y."/>
            <person name="Guo F.F."/>
            <person name="Dissanayake A.J."/>
            <person name="Peng Y.L."/>
            <person name="Hyde K.D."/>
            <person name="Li X.H."/>
        </authorList>
    </citation>
    <scope>NUCLEOTIDE SEQUENCE</scope>
    <source>
        <strain evidence="6">CSS-01s</strain>
    </source>
</reference>
<evidence type="ECO:0000256" key="5">
    <source>
        <dbReference type="SAM" id="MobiDB-lite"/>
    </source>
</evidence>
<dbReference type="AlphaFoldDB" id="A0A8H7MAK7"/>
<organism evidence="6 7">
    <name type="scientific">Lasiodiplodia theobromae</name>
    <dbReference type="NCBI Taxonomy" id="45133"/>
    <lineage>
        <taxon>Eukaryota</taxon>
        <taxon>Fungi</taxon>
        <taxon>Dikarya</taxon>
        <taxon>Ascomycota</taxon>
        <taxon>Pezizomycotina</taxon>
        <taxon>Dothideomycetes</taxon>
        <taxon>Dothideomycetes incertae sedis</taxon>
        <taxon>Botryosphaeriales</taxon>
        <taxon>Botryosphaeriaceae</taxon>
        <taxon>Lasiodiplodia</taxon>
    </lineage>
</organism>
<keyword evidence="4" id="KW-0539">Nucleus</keyword>
<keyword evidence="3" id="KW-0677">Repeat</keyword>
<keyword evidence="2" id="KW-0853">WD repeat</keyword>